<dbReference type="VEuPathDB" id="FungiDB:BLGHR1_13492"/>
<proteinExistence type="predicted"/>
<evidence type="ECO:0000313" key="2">
    <source>
        <dbReference type="EMBL" id="SZF02707.1"/>
    </source>
</evidence>
<evidence type="ECO:0000256" key="1">
    <source>
        <dbReference type="SAM" id="MobiDB-lite"/>
    </source>
</evidence>
<dbReference type="Proteomes" id="UP000275772">
    <property type="component" value="Unassembled WGS sequence"/>
</dbReference>
<dbReference type="EMBL" id="UNSH01000045">
    <property type="protein sequence ID" value="SZF02707.1"/>
    <property type="molecule type" value="Genomic_DNA"/>
</dbReference>
<organism evidence="2 3">
    <name type="scientific">Blumeria hordei</name>
    <name type="common">Barley powdery mildew</name>
    <name type="synonym">Blumeria graminis f. sp. hordei</name>
    <dbReference type="NCBI Taxonomy" id="2867405"/>
    <lineage>
        <taxon>Eukaryota</taxon>
        <taxon>Fungi</taxon>
        <taxon>Dikarya</taxon>
        <taxon>Ascomycota</taxon>
        <taxon>Pezizomycotina</taxon>
        <taxon>Leotiomycetes</taxon>
        <taxon>Erysiphales</taxon>
        <taxon>Erysiphaceae</taxon>
        <taxon>Blumeria</taxon>
    </lineage>
</organism>
<evidence type="ECO:0000313" key="3">
    <source>
        <dbReference type="Proteomes" id="UP000275772"/>
    </source>
</evidence>
<feature type="region of interest" description="Disordered" evidence="1">
    <location>
        <begin position="264"/>
        <end position="284"/>
    </location>
</feature>
<protein>
    <submittedName>
        <fullName evidence="2">Uncharacterized protein</fullName>
    </submittedName>
</protein>
<dbReference type="AlphaFoldDB" id="A0A383US50"/>
<gene>
    <name evidence="2" type="ORF">BLGHR1_13492</name>
</gene>
<accession>A0A383US50</accession>
<sequence length="676" mass="75067">MSYKLYEEQNVASWQFTQLRQPQYVTRDLSEQLAYTESRSSTSDTRGGKSHRILSLIHKFEAHSAPTASLFSKGLIRAERWSDRNTDSAQSLPISEIPTACQKWVLPVASTYKNEQVISAGPLHRQHRGCTRQTYHRKSQRSSSLTGAYSIGSHATDAIHDHFIFREASRLTAPYVQNRVPQLKTGGSIRDKVRFYNDTTNARSGLKDIHSDEWYHSGHSMGRYLHDSSTIVRSDRQQNTLQKSSVTGTRAGVKDATSQILALGTPTGENTRRGNHHTPHLQSKSKALGQINIIQSPRELQEPLILPQSATVVAKTTGKDVVVLTPEKSACVSGIPIGLDLVNEANNYYSTWSSGRNVRSRSRNSLYDNNTTYIESIDDANTMSKRILTSRTKQRQVLGAPLSFRSWQMNQGQNKSEEKPSTKIKLAGRQSKVATIRQKFEKGPSFSVGLLAEPKKPVSPIASPSLKLKKVPGVEPPHIPALVLTSTSLPTTRSEPTSLKAVENFIPLSGSPLTINKTDEYRVIESALPKAPVANIHPKSTHHLPTTSTLEVSGVLVPHNTPVSRAKVNRVGDKVKQFEEIQSSKANSNKINKTERVKVKKPIGYESSTLQNVDGSMSEKNSLSGLEESENWLIRRVECALKQPKPLRVVEMKRMMHLCRGVIGGGMRRMRNSLPG</sequence>
<name>A0A383US50_BLUHO</name>
<reference evidence="2 3" key="1">
    <citation type="submission" date="2017-11" db="EMBL/GenBank/DDBJ databases">
        <authorList>
            <person name="Kracher B."/>
        </authorList>
    </citation>
    <scope>NUCLEOTIDE SEQUENCE [LARGE SCALE GENOMIC DNA]</scope>
    <source>
        <strain evidence="2 3">RACE1</strain>
    </source>
</reference>